<dbReference type="SUPFAM" id="SSF51905">
    <property type="entry name" value="FAD/NAD(P)-binding domain"/>
    <property type="match status" value="2"/>
</dbReference>
<evidence type="ECO:0000313" key="3">
    <source>
        <dbReference type="EMBL" id="MFM0006993.1"/>
    </source>
</evidence>
<dbReference type="RefSeq" id="WP_408181484.1">
    <property type="nucleotide sequence ID" value="NZ_JAQQEZ010000050.1"/>
</dbReference>
<gene>
    <name evidence="3" type="ORF">PQR57_39270</name>
</gene>
<name>A0ABW9B4B4_9BURK</name>
<dbReference type="InterPro" id="IPR006076">
    <property type="entry name" value="FAD-dep_OxRdtase"/>
</dbReference>
<protein>
    <submittedName>
        <fullName evidence="3">FAD-dependent oxidoreductase</fullName>
    </submittedName>
</protein>
<keyword evidence="1" id="KW-0560">Oxidoreductase</keyword>
<feature type="domain" description="FAD dependent oxidoreductase" evidence="2">
    <location>
        <begin position="38"/>
        <end position="207"/>
    </location>
</feature>
<dbReference type="Pfam" id="PF01266">
    <property type="entry name" value="DAO"/>
    <property type="match status" value="1"/>
</dbReference>
<evidence type="ECO:0000256" key="1">
    <source>
        <dbReference type="ARBA" id="ARBA00023002"/>
    </source>
</evidence>
<dbReference type="PANTHER" id="PTHR13847">
    <property type="entry name" value="SARCOSINE DEHYDROGENASE-RELATED"/>
    <property type="match status" value="1"/>
</dbReference>
<comment type="caution">
    <text evidence="3">The sequence shown here is derived from an EMBL/GenBank/DDBJ whole genome shotgun (WGS) entry which is preliminary data.</text>
</comment>
<reference evidence="3 4" key="1">
    <citation type="journal article" date="2024" name="Chem. Sci.">
        <title>Discovery of megapolipeptins by genome mining of a Burkholderiales bacteria collection.</title>
        <authorList>
            <person name="Paulo B.S."/>
            <person name="Recchia M.J.J."/>
            <person name="Lee S."/>
            <person name="Fergusson C.H."/>
            <person name="Romanowski S.B."/>
            <person name="Hernandez A."/>
            <person name="Krull N."/>
            <person name="Liu D.Y."/>
            <person name="Cavanagh H."/>
            <person name="Bos A."/>
            <person name="Gray C.A."/>
            <person name="Murphy B.T."/>
            <person name="Linington R.G."/>
            <person name="Eustaquio A.S."/>
        </authorList>
    </citation>
    <scope>NUCLEOTIDE SEQUENCE [LARGE SCALE GENOMIC DNA]</scope>
    <source>
        <strain evidence="3 4">RL17-350-BIC-A</strain>
    </source>
</reference>
<dbReference type="Gene3D" id="3.30.9.10">
    <property type="entry name" value="D-Amino Acid Oxidase, subunit A, domain 2"/>
    <property type="match status" value="2"/>
</dbReference>
<evidence type="ECO:0000259" key="2">
    <source>
        <dbReference type="Pfam" id="PF01266"/>
    </source>
</evidence>
<dbReference type="EMBL" id="JAQQEZ010000050">
    <property type="protein sequence ID" value="MFM0006993.1"/>
    <property type="molecule type" value="Genomic_DNA"/>
</dbReference>
<accession>A0ABW9B4B4</accession>
<organism evidence="3 4">
    <name type="scientific">Paraburkholderia dipogonis</name>
    <dbReference type="NCBI Taxonomy" id="1211383"/>
    <lineage>
        <taxon>Bacteria</taxon>
        <taxon>Pseudomonadati</taxon>
        <taxon>Pseudomonadota</taxon>
        <taxon>Betaproteobacteria</taxon>
        <taxon>Burkholderiales</taxon>
        <taxon>Burkholderiaceae</taxon>
        <taxon>Paraburkholderia</taxon>
    </lineage>
</organism>
<proteinExistence type="predicted"/>
<evidence type="ECO:0000313" key="4">
    <source>
        <dbReference type="Proteomes" id="UP001629230"/>
    </source>
</evidence>
<sequence>MSESVKRAFEGVKLFPFWLDNPRAPAVERELIGPTTADLVVVGGGFTGLWAAIQAKEADPSLDVVLVEAGKVAYGASGRPGGIISTSVMHGLPNATRVFPQDLDVLEKLGQENLDGFKESLTRYGIEADVEWNGEMTVAVDPGHLGHLKGDYELHVSHGHDVVLLDSKGAREQLDSPLFAGAMWSRNRSGTIHPAKLAWGLYKLAEAFYRTFPQLDDVRFTHAWGGPIDYCSRGAVFARRYHGGKSVFVAGYTGFGVAGSRFGAKMGLDMLWHRETVITSLDISRKGPSYIPPEPVRWIAAKITFNAFDGADDRGGWRRLWINSIKALGFPM</sequence>
<dbReference type="Gene3D" id="3.50.50.60">
    <property type="entry name" value="FAD/NAD(P)-binding domain"/>
    <property type="match status" value="2"/>
</dbReference>
<keyword evidence="4" id="KW-1185">Reference proteome</keyword>
<dbReference type="InterPro" id="IPR036188">
    <property type="entry name" value="FAD/NAD-bd_sf"/>
</dbReference>
<dbReference type="PANTHER" id="PTHR13847:SF281">
    <property type="entry name" value="FAD DEPENDENT OXIDOREDUCTASE DOMAIN-CONTAINING PROTEIN"/>
    <property type="match status" value="1"/>
</dbReference>
<dbReference type="Proteomes" id="UP001629230">
    <property type="component" value="Unassembled WGS sequence"/>
</dbReference>